<dbReference type="AlphaFoldDB" id="A0A8S3UUB0"/>
<proteinExistence type="predicted"/>
<comment type="caution">
    <text evidence="2">The sequence shown here is derived from an EMBL/GenBank/DDBJ whole genome shotgun (WGS) entry which is preliminary data.</text>
</comment>
<accession>A0A8S3UUB0</accession>
<keyword evidence="3" id="KW-1185">Reference proteome</keyword>
<evidence type="ECO:0000256" key="1">
    <source>
        <dbReference type="SAM" id="Coils"/>
    </source>
</evidence>
<evidence type="ECO:0008006" key="4">
    <source>
        <dbReference type="Google" id="ProtNLM"/>
    </source>
</evidence>
<dbReference type="Gene3D" id="3.30.160.60">
    <property type="entry name" value="Classic Zinc Finger"/>
    <property type="match status" value="1"/>
</dbReference>
<reference evidence="2" key="1">
    <citation type="submission" date="2021-03" db="EMBL/GenBank/DDBJ databases">
        <authorList>
            <person name="Bekaert M."/>
        </authorList>
    </citation>
    <scope>NUCLEOTIDE SEQUENCE</scope>
</reference>
<dbReference type="Proteomes" id="UP000683360">
    <property type="component" value="Unassembled WGS sequence"/>
</dbReference>
<evidence type="ECO:0000313" key="2">
    <source>
        <dbReference type="EMBL" id="CAG2249105.1"/>
    </source>
</evidence>
<sequence length="424" mass="48704">MALSKSFQKGQVPLVCQMCEESNRLSWKCLHCDFLLCTKCHRNFTKKVKSIDQHTIIDIKDIACHQQQTKDTTDFRNIQCGIHAGQTCFLFCQSCEVVVCPLYSNYESEKQKILSREKDLKNEVEKHTNKLLKELDQRKEIVMKSVNDAENRSENIDKDLDLQKKTLSQALNSNNAKLVFNIQSEEKTLRQKRIVPVNTIFPKLPKFVPVIAKCGNEIKNLCKNHLYEYEDQETWNDVLHDVLEGENFPFHKTDTITTCVSDKLTGTATFKPDMEEPIRIVKEFDRTLKYVTFTINRDKDVGLTNPDSRKTTSTTQSAFTVMMNSCNSKKDPKHKDIKAANFTGSDEHDVESCMLLIKELRMIMRSTVYKGHGDVLHGKVFVRLQLSCSSHIEFAFYASNIGRVDLCAHCASPETNKDQELLKI</sequence>
<organism evidence="2 3">
    <name type="scientific">Mytilus edulis</name>
    <name type="common">Blue mussel</name>
    <dbReference type="NCBI Taxonomy" id="6550"/>
    <lineage>
        <taxon>Eukaryota</taxon>
        <taxon>Metazoa</taxon>
        <taxon>Spiralia</taxon>
        <taxon>Lophotrochozoa</taxon>
        <taxon>Mollusca</taxon>
        <taxon>Bivalvia</taxon>
        <taxon>Autobranchia</taxon>
        <taxon>Pteriomorphia</taxon>
        <taxon>Mytilida</taxon>
        <taxon>Mytiloidea</taxon>
        <taxon>Mytilidae</taxon>
        <taxon>Mytilinae</taxon>
        <taxon>Mytilus</taxon>
    </lineage>
</organism>
<dbReference type="OrthoDB" id="6156388at2759"/>
<keyword evidence="1" id="KW-0175">Coiled coil</keyword>
<name>A0A8S3UUB0_MYTED</name>
<feature type="coiled-coil region" evidence="1">
    <location>
        <begin position="103"/>
        <end position="166"/>
    </location>
</feature>
<gene>
    <name evidence="2" type="ORF">MEDL_60891</name>
</gene>
<protein>
    <recommendedName>
        <fullName evidence="4">B box-type domain-containing protein</fullName>
    </recommendedName>
</protein>
<evidence type="ECO:0000313" key="3">
    <source>
        <dbReference type="Proteomes" id="UP000683360"/>
    </source>
</evidence>
<dbReference type="EMBL" id="CAJPWZ010002960">
    <property type="protein sequence ID" value="CAG2249105.1"/>
    <property type="molecule type" value="Genomic_DNA"/>
</dbReference>